<name>A0A0L6V705_9BASI</name>
<evidence type="ECO:0000256" key="2">
    <source>
        <dbReference type="ARBA" id="ARBA00022490"/>
    </source>
</evidence>
<keyword evidence="3" id="KW-0853">WD repeat</keyword>
<organism evidence="6 7">
    <name type="scientific">Puccinia sorghi</name>
    <dbReference type="NCBI Taxonomy" id="27349"/>
    <lineage>
        <taxon>Eukaryota</taxon>
        <taxon>Fungi</taxon>
        <taxon>Dikarya</taxon>
        <taxon>Basidiomycota</taxon>
        <taxon>Pucciniomycotina</taxon>
        <taxon>Pucciniomycetes</taxon>
        <taxon>Pucciniales</taxon>
        <taxon>Pucciniaceae</taxon>
        <taxon>Puccinia</taxon>
    </lineage>
</organism>
<accession>A0A0L6V705</accession>
<comment type="caution">
    <text evidence="6">The sequence shown here is derived from an EMBL/GenBank/DDBJ whole genome shotgun (WGS) entry which is preliminary data.</text>
</comment>
<dbReference type="VEuPathDB" id="FungiDB:VP01_238g6"/>
<dbReference type="InterPro" id="IPR036322">
    <property type="entry name" value="WD40_repeat_dom_sf"/>
</dbReference>
<comment type="subcellular location">
    <subcellularLocation>
        <location evidence="1">Cytoplasm</location>
    </subcellularLocation>
</comment>
<keyword evidence="2" id="KW-0963">Cytoplasm</keyword>
<sequence>MPRWDRSARCIYTRFLADTHSSERLVFHHPSIFGCQCHFQFVPGSNCKAFLATNQGYLASIDAIGEPKPTIQIHNLGNTITMFAVYLVSGLIYDCKQNACLLYDISVSSQGYNEPKLIFRMCLKSMKTPTCMKLFEVQDPTGLFVFVGDVSGCLAVGKLDQEHASICFQSCLRLSTLGRDGNYNKAFIRLGKNKFEILQTHQCPLTRGSLEAFLNFSSSSRYIVVCNGQPNMWVCMERGSRCYLFYQQQGSILIENIPLPNPNDPVHFIAGLGSNHGREINCLKVFNLDGILEIVATGSENGVLEISLIAKTDMYLTGADERASSSQPLVRVYRNGRLPFAVKCMCWVKSGSKSGTTKGGGELEDDGSEDGRRDTLFLIVSGSRELFYTFRVTVDGAGCEAAVAGALERGSSLGSPSLPLALFHLAPLYRSERRKYQGTIHSSWYGAWTWTINARSFSSSTTLAAVFSPSKPCPSWSWTRGRYWCLRAWLMEQIDITGECAARGWEGIELQVRLWGHQSGVNCDRYKNIAGQHSVFEDATGGNRVMIATGGDDNGLVLHVMRFSRDTVSGRLVVGRTTRVQKAEAHAGSINGILLLRPREAGVHDADESQGPAAVLLSVSSDQRVKVWTVRQASSNGHRTTSCLQLSLSTLVHTHVADCTSIHLAAPDSVLPASRQLSVFVAGIGIHRLAIPIPGGSTSHAPA</sequence>
<dbReference type="GO" id="GO:0030488">
    <property type="term" value="P:tRNA methylation"/>
    <property type="evidence" value="ECO:0007669"/>
    <property type="project" value="TreeGrafter"/>
</dbReference>
<proteinExistence type="predicted"/>
<evidence type="ECO:0000313" key="7">
    <source>
        <dbReference type="Proteomes" id="UP000037035"/>
    </source>
</evidence>
<evidence type="ECO:0000256" key="5">
    <source>
        <dbReference type="ARBA" id="ARBA00022737"/>
    </source>
</evidence>
<dbReference type="PANTHER" id="PTHR14344:SF3">
    <property type="entry name" value="WD REPEAT-CONTAINING PROTEIN 6"/>
    <property type="match status" value="1"/>
</dbReference>
<dbReference type="GO" id="GO:0005737">
    <property type="term" value="C:cytoplasm"/>
    <property type="evidence" value="ECO:0007669"/>
    <property type="project" value="UniProtKB-SubCell"/>
</dbReference>
<keyword evidence="4" id="KW-0819">tRNA processing</keyword>
<dbReference type="SUPFAM" id="SSF50978">
    <property type="entry name" value="WD40 repeat-like"/>
    <property type="match status" value="1"/>
</dbReference>
<protein>
    <submittedName>
        <fullName evidence="6">Uncharacterized protein</fullName>
    </submittedName>
</protein>
<gene>
    <name evidence="6" type="ORF">VP01_238g6</name>
</gene>
<dbReference type="PROSITE" id="PS51257">
    <property type="entry name" value="PROKAR_LIPOPROTEIN"/>
    <property type="match status" value="1"/>
</dbReference>
<dbReference type="AlphaFoldDB" id="A0A0L6V705"/>
<dbReference type="Proteomes" id="UP000037035">
    <property type="component" value="Unassembled WGS sequence"/>
</dbReference>
<evidence type="ECO:0000256" key="4">
    <source>
        <dbReference type="ARBA" id="ARBA00022694"/>
    </source>
</evidence>
<evidence type="ECO:0000313" key="6">
    <source>
        <dbReference type="EMBL" id="KNZ56499.1"/>
    </source>
</evidence>
<dbReference type="EMBL" id="LAVV01007269">
    <property type="protein sequence ID" value="KNZ56499.1"/>
    <property type="molecule type" value="Genomic_DNA"/>
</dbReference>
<dbReference type="PANTHER" id="PTHR14344">
    <property type="entry name" value="WD REPEAT PROTEIN"/>
    <property type="match status" value="1"/>
</dbReference>
<evidence type="ECO:0000256" key="1">
    <source>
        <dbReference type="ARBA" id="ARBA00004496"/>
    </source>
</evidence>
<keyword evidence="5" id="KW-0677">Repeat</keyword>
<dbReference type="STRING" id="27349.A0A0L6V705"/>
<evidence type="ECO:0000256" key="3">
    <source>
        <dbReference type="ARBA" id="ARBA00022574"/>
    </source>
</evidence>
<dbReference type="OrthoDB" id="5594999at2759"/>
<dbReference type="InterPro" id="IPR051973">
    <property type="entry name" value="tRNA_Anticodon_Mtase-Reg"/>
</dbReference>
<reference evidence="6 7" key="1">
    <citation type="submission" date="2015-08" db="EMBL/GenBank/DDBJ databases">
        <title>Next Generation Sequencing and Analysis of the Genome of Puccinia sorghi L Schw, the Causal Agent of Maize Common Rust.</title>
        <authorList>
            <person name="Rochi L."/>
            <person name="Burguener G."/>
            <person name="Darino M."/>
            <person name="Turjanski A."/>
            <person name="Kreff E."/>
            <person name="Dieguez M.J."/>
            <person name="Sacco F."/>
        </authorList>
    </citation>
    <scope>NUCLEOTIDE SEQUENCE [LARGE SCALE GENOMIC DNA]</scope>
    <source>
        <strain evidence="6 7">RO10H11247</strain>
    </source>
</reference>
<keyword evidence="7" id="KW-1185">Reference proteome</keyword>